<sequence length="471" mass="51475">MDLMNGLQRVNLTAMRLATLIWLAGIACCVPGMAAEPQQKEQTAAEKADRPRQQEISFQCIAPVPGLPVPMDLTQADGIRLNALDVTVSLKQHQAFLIYTCALDIPRGIRGKTISVGVPFQYEPPDEQANAARQEPIRSLPFTKAVQDVVTSVDDLKCDFSLVEGRHLQADAPSMFPIAGITHWLVAQVPNKAGIHVLAFQFSVPYTQDVAITPEPKVHMGEPRLTLLTSPVMTWTGGTPRAVVNVYSSEMTNQSVKLDPSADAKSIVTTPKGVYTWSLLGADGRPYAPSLVLTPGPGWVLDKDGRITVRGEKGVLTDQYDVTASSTLDRDPYGAPCSPDNLKKSSGYWAESVSGDGQGETLEIKLRKPGRLLGIMLETGISPVTDPEKDSEARRHPNIAYSMFSRPKGIQVTLNGTYTFDATLRDDWTPQIVVPPYYRQPVHTIKIRINSIYRGTGTSDTYIGILKPIIQ</sequence>
<name>A0AAP8NK54_9BACT</name>
<protein>
    <submittedName>
        <fullName evidence="1">Uncharacterized protein</fullName>
    </submittedName>
</protein>
<dbReference type="Proteomes" id="UP000235914">
    <property type="component" value="Unassembled WGS sequence"/>
</dbReference>
<dbReference type="AlphaFoldDB" id="A0AAP8NK54"/>
<accession>A0AAP8NK54</accession>
<proteinExistence type="predicted"/>
<evidence type="ECO:0000313" key="2">
    <source>
        <dbReference type="Proteomes" id="UP000235914"/>
    </source>
</evidence>
<reference evidence="1 2" key="1">
    <citation type="journal article" date="2017" name="BMC Genomics">
        <title>Genome sequencing of 39 Akkermansia muciniphila isolates reveals its population structure, genomic and functional diverisity, and global distribution in mammalian gut microbiotas.</title>
        <authorList>
            <person name="Guo X."/>
            <person name="Li S."/>
            <person name="Zhang J."/>
            <person name="Wu F."/>
            <person name="Li X."/>
            <person name="Wu D."/>
            <person name="Zhang M."/>
            <person name="Ou Z."/>
            <person name="Jie Z."/>
            <person name="Yan Q."/>
            <person name="Li P."/>
            <person name="Yi J."/>
            <person name="Peng Y."/>
        </authorList>
    </citation>
    <scope>NUCLEOTIDE SEQUENCE [LARGE SCALE GENOMIC DNA]</scope>
    <source>
        <strain evidence="1 2">GP43</strain>
    </source>
</reference>
<dbReference type="NCBIfam" id="NF047619">
    <property type="entry name" value="NADase_discoid"/>
    <property type="match status" value="1"/>
</dbReference>
<evidence type="ECO:0000313" key="1">
    <source>
        <dbReference type="EMBL" id="PNC54736.1"/>
    </source>
</evidence>
<dbReference type="EMBL" id="PJKN01000005">
    <property type="protein sequence ID" value="PNC54736.1"/>
    <property type="molecule type" value="Genomic_DNA"/>
</dbReference>
<comment type="caution">
    <text evidence="1">The sequence shown here is derived from an EMBL/GenBank/DDBJ whole genome shotgun (WGS) entry which is preliminary data.</text>
</comment>
<gene>
    <name evidence="1" type="ORF">CXU09_09395</name>
</gene>
<dbReference type="InterPro" id="IPR057561">
    <property type="entry name" value="NADase_transloc"/>
</dbReference>
<organism evidence="1 2">
    <name type="scientific">Akkermansia muciniphila</name>
    <dbReference type="NCBI Taxonomy" id="239935"/>
    <lineage>
        <taxon>Bacteria</taxon>
        <taxon>Pseudomonadati</taxon>
        <taxon>Verrucomicrobiota</taxon>
        <taxon>Verrucomicrobiia</taxon>
        <taxon>Verrucomicrobiales</taxon>
        <taxon>Akkermansiaceae</taxon>
        <taxon>Akkermansia</taxon>
    </lineage>
</organism>